<organism evidence="2 3">
    <name type="scientific">Globodera pallida</name>
    <name type="common">Potato cyst nematode worm</name>
    <name type="synonym">Heterodera pallida</name>
    <dbReference type="NCBI Taxonomy" id="36090"/>
    <lineage>
        <taxon>Eukaryota</taxon>
        <taxon>Metazoa</taxon>
        <taxon>Ecdysozoa</taxon>
        <taxon>Nematoda</taxon>
        <taxon>Chromadorea</taxon>
        <taxon>Rhabditida</taxon>
        <taxon>Tylenchina</taxon>
        <taxon>Tylenchomorpha</taxon>
        <taxon>Tylenchoidea</taxon>
        <taxon>Heteroderidae</taxon>
        <taxon>Heteroderinae</taxon>
        <taxon>Globodera</taxon>
    </lineage>
</organism>
<feature type="signal peptide" evidence="1">
    <location>
        <begin position="1"/>
        <end position="26"/>
    </location>
</feature>
<name>A0A183CFX3_GLOPA</name>
<keyword evidence="2" id="KW-1185">Reference proteome</keyword>
<sequence length="136" mass="14715">MEGTAATLLILVAVMFVNLLDNCAEGLQCRKGDATNNLNKSTDTSTFGACADPDSKFCFAAICKFTDSYAIIGWNCSLVAGEEECAADAKNMAENCYNKKIVSCECHFGKKGKDWSNALFDVPPSIQSPNMTHFFS</sequence>
<protein>
    <submittedName>
        <fullName evidence="3">Secreted protein</fullName>
    </submittedName>
</protein>
<dbReference type="Proteomes" id="UP000050741">
    <property type="component" value="Unassembled WGS sequence"/>
</dbReference>
<reference evidence="3" key="2">
    <citation type="submission" date="2016-06" db="UniProtKB">
        <authorList>
            <consortium name="WormBaseParasite"/>
        </authorList>
    </citation>
    <scope>IDENTIFICATION</scope>
</reference>
<reference evidence="2" key="1">
    <citation type="submission" date="2014-05" db="EMBL/GenBank/DDBJ databases">
        <title>The genome and life-stage specific transcriptomes of Globodera pallida elucidate key aspects of plant parasitism by a cyst nematode.</title>
        <authorList>
            <person name="Cotton J.A."/>
            <person name="Lilley C.J."/>
            <person name="Jones L.M."/>
            <person name="Kikuchi T."/>
            <person name="Reid A.J."/>
            <person name="Thorpe P."/>
            <person name="Tsai I.J."/>
            <person name="Beasley H."/>
            <person name="Blok V."/>
            <person name="Cock P.J.A."/>
            <person name="Van den Akker S.E."/>
            <person name="Holroyd N."/>
            <person name="Hunt M."/>
            <person name="Mantelin S."/>
            <person name="Naghra H."/>
            <person name="Pain A."/>
            <person name="Palomares-Rius J.E."/>
            <person name="Zarowiecki M."/>
            <person name="Berriman M."/>
            <person name="Jones J.T."/>
            <person name="Urwin P.E."/>
        </authorList>
    </citation>
    <scope>NUCLEOTIDE SEQUENCE [LARGE SCALE GENOMIC DNA]</scope>
    <source>
        <strain evidence="2">Lindley</strain>
    </source>
</reference>
<accession>A0A183CFX3</accession>
<evidence type="ECO:0000256" key="1">
    <source>
        <dbReference type="SAM" id="SignalP"/>
    </source>
</evidence>
<dbReference type="WBParaSite" id="GPLIN_001177800">
    <property type="protein sequence ID" value="GPLIN_001177800"/>
    <property type="gene ID" value="GPLIN_001177800"/>
</dbReference>
<keyword evidence="1" id="KW-0732">Signal</keyword>
<dbReference type="AlphaFoldDB" id="A0A183CFX3"/>
<proteinExistence type="predicted"/>
<evidence type="ECO:0000313" key="3">
    <source>
        <dbReference type="WBParaSite" id="GPLIN_001177800"/>
    </source>
</evidence>
<feature type="chain" id="PRO_5008147529" evidence="1">
    <location>
        <begin position="27"/>
        <end position="136"/>
    </location>
</feature>
<evidence type="ECO:0000313" key="2">
    <source>
        <dbReference type="Proteomes" id="UP000050741"/>
    </source>
</evidence>